<organism evidence="1 2">
    <name type="scientific">Candidatus Viridilinea halotolerans</name>
    <dbReference type="NCBI Taxonomy" id="2491704"/>
    <lineage>
        <taxon>Bacteria</taxon>
        <taxon>Bacillati</taxon>
        <taxon>Chloroflexota</taxon>
        <taxon>Chloroflexia</taxon>
        <taxon>Chloroflexales</taxon>
        <taxon>Chloroflexineae</taxon>
        <taxon>Oscillochloridaceae</taxon>
        <taxon>Candidatus Viridilinea</taxon>
    </lineage>
</organism>
<evidence type="ECO:0000313" key="1">
    <source>
        <dbReference type="EMBL" id="RRR76259.1"/>
    </source>
</evidence>
<evidence type="ECO:0000313" key="2">
    <source>
        <dbReference type="Proteomes" id="UP000280307"/>
    </source>
</evidence>
<dbReference type="InterPro" id="IPR008634">
    <property type="entry name" value="Gas-vesicle_GvpO"/>
</dbReference>
<dbReference type="AlphaFoldDB" id="A0A426U7Y3"/>
<dbReference type="Proteomes" id="UP000280307">
    <property type="component" value="Unassembled WGS sequence"/>
</dbReference>
<name>A0A426U7Y3_9CHLR</name>
<dbReference type="Pfam" id="PF05800">
    <property type="entry name" value="GvpO"/>
    <property type="match status" value="1"/>
</dbReference>
<accession>A0A426U7Y3</accession>
<reference evidence="1 2" key="1">
    <citation type="submission" date="2018-12" db="EMBL/GenBank/DDBJ databases">
        <title>Genome Sequence of Candidatus Viridilinea halotolerans isolated from saline sulfide-rich spring.</title>
        <authorList>
            <person name="Grouzdev D.S."/>
            <person name="Burganskaya E.I."/>
            <person name="Krutkina M.S."/>
            <person name="Sukhacheva M.V."/>
            <person name="Gorlenko V.M."/>
        </authorList>
    </citation>
    <scope>NUCLEOTIDE SEQUENCE [LARGE SCALE GENOMIC DNA]</scope>
    <source>
        <strain evidence="1">Chok-6</strain>
    </source>
</reference>
<dbReference type="EMBL" id="RSAS01000129">
    <property type="protein sequence ID" value="RRR76259.1"/>
    <property type="molecule type" value="Genomic_DNA"/>
</dbReference>
<protein>
    <submittedName>
        <fullName evidence="1">Gas vesicle protein</fullName>
    </submittedName>
</protein>
<dbReference type="GO" id="GO:0031412">
    <property type="term" value="P:gas vesicle organization"/>
    <property type="evidence" value="ECO:0007669"/>
    <property type="project" value="InterPro"/>
</dbReference>
<proteinExistence type="predicted"/>
<gene>
    <name evidence="1" type="ORF">EI684_03350</name>
</gene>
<sequence length="85" mass="9979">MMRSIDIIRLAREQLSEITSLPVDTVSRCTKEEDGWIVEIELIEMRRIPNSCDLLGTYQLRLDADGNLMSYQRTNRYQRSSVEQK</sequence>
<comment type="caution">
    <text evidence="1">The sequence shown here is derived from an EMBL/GenBank/DDBJ whole genome shotgun (WGS) entry which is preliminary data.</text>
</comment>